<reference evidence="3 6" key="2">
    <citation type="submission" date="2020-08" db="EMBL/GenBank/DDBJ databases">
        <title>Genome public.</title>
        <authorList>
            <person name="Liu C."/>
            <person name="Sun Q."/>
        </authorList>
    </citation>
    <scope>NUCLEOTIDE SEQUENCE [LARGE SCALE GENOMIC DNA]</scope>
    <source>
        <strain evidence="3 6">426_9</strain>
    </source>
</reference>
<dbReference type="InterPro" id="IPR045963">
    <property type="entry name" value="DUF6383"/>
</dbReference>
<comment type="caution">
    <text evidence="4">The sequence shown here is derived from an EMBL/GenBank/DDBJ whole genome shotgun (WGS) entry which is preliminary data.</text>
</comment>
<dbReference type="EMBL" id="QREV01000035">
    <property type="protein sequence ID" value="RDU48547.1"/>
    <property type="molecule type" value="Genomic_DNA"/>
</dbReference>
<dbReference type="Proteomes" id="UP000629596">
    <property type="component" value="Unassembled WGS sequence"/>
</dbReference>
<feature type="signal peptide" evidence="1">
    <location>
        <begin position="1"/>
        <end position="23"/>
    </location>
</feature>
<sequence>MNKKFSTLVAGAALLLGAVSANAQVGFDGDIKLKEGQSENLYQIQIKGGYLTINETGKLDTVNTVTSKNLARTLWCVTVGKEVQGQQPKFDFLNKGAQAYLDVTMDGLAGAAYAPEVSYPAADTAAVGGEIGGWAYSSVYKNGIELNKPLFSYFTPDSVVGLVIDGSVVKLKKTSADKIATVFTDSVSLVKADAIELNAEEINTVLGSQKATDGVDLTFTPDVKGTDLKNPFKVGKFLAVQATTDGSTADGHFVNVLSKDSSYLYVDTSYTNVIGAAKFLAYKWSDLRYATIGKSAQDSIKDNALASQFKFLFTYYPTNDSLEIQVKDVMFEDATGVFVDTPTDSVYVSLQELVKDQTRILTVDSVAQNTRIGFGYKGCGTITSDKTSKDNGLYVIYNAKGQVLASPIHKNGSAYEWVTLDEQDPEHMPAYQWLVQKTQNSETLKATSPLKITNREFKHNTTVQLRSKDDKITADAFSFTGVSVAAGSVVRFEQITDSTILKDSYLGYRKFDKDSLKVAKYKFNYLHPYAQDKWIKRGEGKDSVLYATDGYTAFTISEGTQVNYGENPANVDGLKGIAKLYRNQYLISLNADTVGVGAENKIVLGQVVLDSVYFKENNHYDSNHYYAIVEASANAIASNKFGVADDGMTANLKSQPLAETRTSAFAIKVDDVPLYRRFNNVALNESATDGADTLRFMETIRKEYLMDENNREGGLMDKNVNYLGIWTADKATGLGFHVDTAWVTRGLGYIKPQYLISVDRTVVPAKGGYICEETTGHITADGTPTDNAEECYHSKPGVAGFVHAKFLVSFADSAAAHGFDKPYTDIKNGYTRVGFVKAIQSGDKLFILVNGFENMKPEDLDTATVAKAYTDAKIYNTYVKSLKNDNHKNYTWSFRYVTPETAANVVKEGPENSFLIESASYEPVAANNRDIAPEKAAWIKMQNGCIVLTDKSSTFSNAKTGGDGALVFNVENKENDDLATDNEAIATSEVTVIAQNGAVRIANAEGKKVVITNILGQTIANTVITSSDAVIAAPAGVVVVAVEGEEAVKAIVK</sequence>
<dbReference type="RefSeq" id="WP_115500228.1">
    <property type="nucleotide sequence ID" value="NZ_JACRTI010000035.1"/>
</dbReference>
<dbReference type="Pfam" id="PF19910">
    <property type="entry name" value="DUF6383"/>
    <property type="match status" value="1"/>
</dbReference>
<dbReference type="AlphaFoldDB" id="A0A3D8HDE4"/>
<evidence type="ECO:0000313" key="4">
    <source>
        <dbReference type="EMBL" id="RDU48547.1"/>
    </source>
</evidence>
<feature type="chain" id="PRO_5017626569" description="DUF6383 domain-containing protein" evidence="1">
    <location>
        <begin position="24"/>
        <end position="1053"/>
    </location>
</feature>
<reference evidence="4 5" key="1">
    <citation type="submission" date="2018-07" db="EMBL/GenBank/DDBJ databases">
        <title>Parabacteroides acidifaciens nov. sp., isolated from human feces.</title>
        <authorList>
            <person name="Wang Y.J."/>
        </authorList>
    </citation>
    <scope>NUCLEOTIDE SEQUENCE [LARGE SCALE GENOMIC DNA]</scope>
    <source>
        <strain evidence="4 5">426-9</strain>
    </source>
</reference>
<name>A0A3D8HDE4_9BACT</name>
<organism evidence="4 5">
    <name type="scientific">Parabacteroides acidifaciens</name>
    <dbReference type="NCBI Taxonomy" id="2290935"/>
    <lineage>
        <taxon>Bacteria</taxon>
        <taxon>Pseudomonadati</taxon>
        <taxon>Bacteroidota</taxon>
        <taxon>Bacteroidia</taxon>
        <taxon>Bacteroidales</taxon>
        <taxon>Tannerellaceae</taxon>
        <taxon>Parabacteroides</taxon>
    </lineage>
</organism>
<evidence type="ECO:0000256" key="1">
    <source>
        <dbReference type="SAM" id="SignalP"/>
    </source>
</evidence>
<accession>A0A3D8HDE4</accession>
<keyword evidence="6" id="KW-1185">Reference proteome</keyword>
<dbReference type="EMBL" id="JACRTI010000035">
    <property type="protein sequence ID" value="MBC8602733.1"/>
    <property type="molecule type" value="Genomic_DNA"/>
</dbReference>
<dbReference type="Proteomes" id="UP000256321">
    <property type="component" value="Unassembled WGS sequence"/>
</dbReference>
<gene>
    <name evidence="4" type="ORF">DWU89_13880</name>
    <name evidence="3" type="ORF">H8784_13525</name>
</gene>
<feature type="domain" description="DUF6383" evidence="2">
    <location>
        <begin position="979"/>
        <end position="1052"/>
    </location>
</feature>
<evidence type="ECO:0000313" key="5">
    <source>
        <dbReference type="Proteomes" id="UP000256321"/>
    </source>
</evidence>
<evidence type="ECO:0000313" key="6">
    <source>
        <dbReference type="Proteomes" id="UP000629596"/>
    </source>
</evidence>
<evidence type="ECO:0000313" key="3">
    <source>
        <dbReference type="EMBL" id="MBC8602733.1"/>
    </source>
</evidence>
<protein>
    <recommendedName>
        <fullName evidence="2">DUF6383 domain-containing protein</fullName>
    </recommendedName>
</protein>
<keyword evidence="1" id="KW-0732">Signal</keyword>
<proteinExistence type="predicted"/>
<evidence type="ECO:0000259" key="2">
    <source>
        <dbReference type="Pfam" id="PF19910"/>
    </source>
</evidence>